<name>A0A6M8NGA2_9BACT</name>
<evidence type="ECO:0000256" key="1">
    <source>
        <dbReference type="ARBA" id="ARBA00022475"/>
    </source>
</evidence>
<evidence type="ECO:0000256" key="7">
    <source>
        <dbReference type="ARBA" id="ARBA00023136"/>
    </source>
</evidence>
<evidence type="ECO:0000256" key="6">
    <source>
        <dbReference type="ARBA" id="ARBA00022989"/>
    </source>
</evidence>
<evidence type="ECO:0000313" key="8">
    <source>
        <dbReference type="EMBL" id="RXI38300.1"/>
    </source>
</evidence>
<gene>
    <name evidence="8" type="ORF">CP963_11330</name>
</gene>
<dbReference type="InterPro" id="IPR029044">
    <property type="entry name" value="Nucleotide-diphossugar_trans"/>
</dbReference>
<comment type="caution">
    <text evidence="8">The sequence shown here is derived from an EMBL/GenBank/DDBJ whole genome shotgun (WGS) entry which is preliminary data.</text>
</comment>
<keyword evidence="6" id="KW-1133">Transmembrane helix</keyword>
<evidence type="ECO:0000256" key="4">
    <source>
        <dbReference type="ARBA" id="ARBA00022692"/>
    </source>
</evidence>
<dbReference type="Pfam" id="PF00535">
    <property type="entry name" value="Glycos_transf_2"/>
    <property type="match status" value="1"/>
</dbReference>
<evidence type="ECO:0000256" key="2">
    <source>
        <dbReference type="ARBA" id="ARBA00022676"/>
    </source>
</evidence>
<protein>
    <submittedName>
        <fullName evidence="8">Glycosyl transferase family 2</fullName>
    </submittedName>
</protein>
<keyword evidence="2" id="KW-0328">Glycosyltransferase</keyword>
<keyword evidence="7" id="KW-0472">Membrane</keyword>
<sequence>MKFNEIPNHKKEILKEKSTKYCVVVPVINEGERIQTQLQKMKELSKDIDIIISDGGSSDGSLELDFLRSCNIRAILIKQDKGKLSAQLRMAYKFALDEGYDGIVTVDGNGKDSVESIYEFIKKLDDGYDMIQGSRFVPGGAAINTPKIRHFAVKLIHIPVISMIAGFKYTDTTNGYRGYSKKYLEHPDVEPFRDIFDTYELLAYLSVKAPRLGLKTCEVPVTRTYPSDGKVPTKISSFRGNFLLIEILWDLAMGKYNVK</sequence>
<dbReference type="SUPFAM" id="SSF53448">
    <property type="entry name" value="Nucleotide-diphospho-sugar transferases"/>
    <property type="match status" value="1"/>
</dbReference>
<proteinExistence type="predicted"/>
<dbReference type="GO" id="GO:0005886">
    <property type="term" value="C:plasma membrane"/>
    <property type="evidence" value="ECO:0007669"/>
    <property type="project" value="TreeGrafter"/>
</dbReference>
<keyword evidence="1" id="KW-1003">Cell membrane</keyword>
<evidence type="ECO:0000313" key="9">
    <source>
        <dbReference type="Proteomes" id="UP000290378"/>
    </source>
</evidence>
<dbReference type="PANTHER" id="PTHR48090:SF3">
    <property type="entry name" value="UNDECAPRENYL-PHOSPHATE 4-DEOXY-4-FORMAMIDO-L-ARABINOSE TRANSFERASE"/>
    <property type="match status" value="1"/>
</dbReference>
<accession>A0A6M8NGA2</accession>
<dbReference type="EMBL" id="NXII01000019">
    <property type="protein sequence ID" value="RXI38300.1"/>
    <property type="molecule type" value="Genomic_DNA"/>
</dbReference>
<keyword evidence="9" id="KW-1185">Reference proteome</keyword>
<dbReference type="InterPro" id="IPR001173">
    <property type="entry name" value="Glyco_trans_2-like"/>
</dbReference>
<keyword evidence="5" id="KW-0448">Lipopolysaccharide biosynthesis</keyword>
<keyword evidence="4" id="KW-0812">Transmembrane</keyword>
<keyword evidence="3 8" id="KW-0808">Transferase</keyword>
<evidence type="ECO:0000256" key="3">
    <source>
        <dbReference type="ARBA" id="ARBA00022679"/>
    </source>
</evidence>
<dbReference type="InterPro" id="IPR050256">
    <property type="entry name" value="Glycosyltransferase_2"/>
</dbReference>
<dbReference type="GO" id="GO:0016757">
    <property type="term" value="F:glycosyltransferase activity"/>
    <property type="evidence" value="ECO:0007669"/>
    <property type="project" value="UniProtKB-KW"/>
</dbReference>
<dbReference type="RefSeq" id="WP_129014303.1">
    <property type="nucleotide sequence ID" value="NZ_CBCSEI010000018.1"/>
</dbReference>
<dbReference type="AlphaFoldDB" id="A0A6M8NGA2"/>
<dbReference type="CDD" id="cd04179">
    <property type="entry name" value="DPM_DPG-synthase_like"/>
    <property type="match status" value="1"/>
</dbReference>
<organism evidence="8 9">
    <name type="scientific">Arcobacter cloacae</name>
    <dbReference type="NCBI Taxonomy" id="1054034"/>
    <lineage>
        <taxon>Bacteria</taxon>
        <taxon>Pseudomonadati</taxon>
        <taxon>Campylobacterota</taxon>
        <taxon>Epsilonproteobacteria</taxon>
        <taxon>Campylobacterales</taxon>
        <taxon>Arcobacteraceae</taxon>
        <taxon>Arcobacter</taxon>
    </lineage>
</organism>
<reference evidence="8 9" key="1">
    <citation type="submission" date="2017-09" db="EMBL/GenBank/DDBJ databases">
        <title>Genomics of the genus Arcobacter.</title>
        <authorList>
            <person name="Perez-Cataluna A."/>
            <person name="Figueras M.J."/>
            <person name="Salas-Masso N."/>
        </authorList>
    </citation>
    <scope>NUCLEOTIDE SEQUENCE [LARGE SCALE GENOMIC DNA]</scope>
    <source>
        <strain evidence="8 9">CECT 7834</strain>
    </source>
</reference>
<dbReference type="Proteomes" id="UP000290378">
    <property type="component" value="Unassembled WGS sequence"/>
</dbReference>
<dbReference type="Gene3D" id="3.90.550.10">
    <property type="entry name" value="Spore Coat Polysaccharide Biosynthesis Protein SpsA, Chain A"/>
    <property type="match status" value="1"/>
</dbReference>
<dbReference type="GO" id="GO:0009103">
    <property type="term" value="P:lipopolysaccharide biosynthetic process"/>
    <property type="evidence" value="ECO:0007669"/>
    <property type="project" value="UniProtKB-KW"/>
</dbReference>
<dbReference type="PANTHER" id="PTHR48090">
    <property type="entry name" value="UNDECAPRENYL-PHOSPHATE 4-DEOXY-4-FORMAMIDO-L-ARABINOSE TRANSFERASE-RELATED"/>
    <property type="match status" value="1"/>
</dbReference>
<evidence type="ECO:0000256" key="5">
    <source>
        <dbReference type="ARBA" id="ARBA00022985"/>
    </source>
</evidence>